<dbReference type="SUPFAM" id="SSF53474">
    <property type="entry name" value="alpha/beta-Hydrolases"/>
    <property type="match status" value="1"/>
</dbReference>
<dbReference type="PRINTS" id="PR00111">
    <property type="entry name" value="ABHYDROLASE"/>
</dbReference>
<feature type="signal peptide" evidence="1">
    <location>
        <begin position="1"/>
        <end position="27"/>
    </location>
</feature>
<name>A0ABY2UIX1_9GAMM</name>
<dbReference type="GO" id="GO:0016787">
    <property type="term" value="F:hydrolase activity"/>
    <property type="evidence" value="ECO:0007669"/>
    <property type="project" value="UniProtKB-KW"/>
</dbReference>
<comment type="caution">
    <text evidence="3">The sequence shown here is derived from an EMBL/GenBank/DDBJ whole genome shotgun (WGS) entry which is preliminary data.</text>
</comment>
<dbReference type="PANTHER" id="PTHR43798">
    <property type="entry name" value="MONOACYLGLYCEROL LIPASE"/>
    <property type="match status" value="1"/>
</dbReference>
<dbReference type="EMBL" id="VANI01000008">
    <property type="protein sequence ID" value="TLM78016.1"/>
    <property type="molecule type" value="Genomic_DNA"/>
</dbReference>
<keyword evidence="3" id="KW-0378">Hydrolase</keyword>
<evidence type="ECO:0000313" key="3">
    <source>
        <dbReference type="EMBL" id="TLM78016.1"/>
    </source>
</evidence>
<dbReference type="InterPro" id="IPR000639">
    <property type="entry name" value="Epox_hydrolase-like"/>
</dbReference>
<evidence type="ECO:0000259" key="2">
    <source>
        <dbReference type="Pfam" id="PF00561"/>
    </source>
</evidence>
<keyword evidence="4" id="KW-1185">Reference proteome</keyword>
<dbReference type="PANTHER" id="PTHR43798:SF33">
    <property type="entry name" value="HYDROLASE, PUTATIVE (AFU_ORTHOLOGUE AFUA_2G14860)-RELATED"/>
    <property type="match status" value="1"/>
</dbReference>
<dbReference type="Proteomes" id="UP000306791">
    <property type="component" value="Unassembled WGS sequence"/>
</dbReference>
<feature type="domain" description="AB hydrolase-1" evidence="2">
    <location>
        <begin position="87"/>
        <end position="335"/>
    </location>
</feature>
<dbReference type="PRINTS" id="PR00412">
    <property type="entry name" value="EPOXHYDRLASE"/>
</dbReference>
<dbReference type="RefSeq" id="WP_138235225.1">
    <property type="nucleotide sequence ID" value="NZ_CP185860.1"/>
</dbReference>
<proteinExistence type="predicted"/>
<protein>
    <submittedName>
        <fullName evidence="3">Alpha/beta hydrolase</fullName>
    </submittedName>
</protein>
<feature type="chain" id="PRO_5045503348" evidence="1">
    <location>
        <begin position="28"/>
        <end position="350"/>
    </location>
</feature>
<keyword evidence="1" id="KW-0732">Signal</keyword>
<evidence type="ECO:0000256" key="1">
    <source>
        <dbReference type="SAM" id="SignalP"/>
    </source>
</evidence>
<accession>A0ABY2UIX1</accession>
<dbReference type="Gene3D" id="3.40.50.1820">
    <property type="entry name" value="alpha/beta hydrolase"/>
    <property type="match status" value="1"/>
</dbReference>
<gene>
    <name evidence="3" type="ORF">FDY93_07930</name>
</gene>
<dbReference type="Pfam" id="PF00561">
    <property type="entry name" value="Abhydrolase_1"/>
    <property type="match status" value="1"/>
</dbReference>
<evidence type="ECO:0000313" key="4">
    <source>
        <dbReference type="Proteomes" id="UP000306791"/>
    </source>
</evidence>
<reference evidence="3 4" key="1">
    <citation type="submission" date="2019-05" db="EMBL/GenBank/DDBJ databases">
        <title>Microbulbifer harenosus sp. nov., an alginate-degrading bacterium isolated from coastal sand.</title>
        <authorList>
            <person name="Huang H."/>
            <person name="Mo K."/>
            <person name="Bao S."/>
        </authorList>
    </citation>
    <scope>NUCLEOTIDE SEQUENCE [LARGE SCALE GENOMIC DNA]</scope>
    <source>
        <strain evidence="3 4">HB161719</strain>
    </source>
</reference>
<dbReference type="InterPro" id="IPR000073">
    <property type="entry name" value="AB_hydrolase_1"/>
</dbReference>
<sequence length="350" mass="39244">MKGRKFLFGICSALCAILSFQAPFCLASETQDYQVQPRDALLSNYPYPYPVNFFTLPAQQPTNNAQDKLRMAYMDITPSGDHSKGNILLLHGKNFSGAYWQTTIEALREQGYRVIVPDQIGFGKSSKPLTFQYSFQALANHTNALLKHLGIHKVLVAGHSMGGMLATRFALMYPQQVEKLILINPIGLEDWKQIVPYQPIEDAIAAEKLQTPNSVKNYMTKAYFAGNWKPEYNSLLDIQGGWTIGEDAEKIAIIDARTSDMVFTQPVVYELSDIRVPTLLIIGTRDKTAIGRNRAPKSAQPTLGRYDLLGKQAATAIPNAKLVELENVGHVPQYESFDRYIKAFFKFLKN</sequence>
<dbReference type="InterPro" id="IPR050266">
    <property type="entry name" value="AB_hydrolase_sf"/>
</dbReference>
<dbReference type="InterPro" id="IPR029058">
    <property type="entry name" value="AB_hydrolase_fold"/>
</dbReference>
<organism evidence="3 4">
    <name type="scientific">Microbulbifer harenosus</name>
    <dbReference type="NCBI Taxonomy" id="2576840"/>
    <lineage>
        <taxon>Bacteria</taxon>
        <taxon>Pseudomonadati</taxon>
        <taxon>Pseudomonadota</taxon>
        <taxon>Gammaproteobacteria</taxon>
        <taxon>Cellvibrionales</taxon>
        <taxon>Microbulbiferaceae</taxon>
        <taxon>Microbulbifer</taxon>
    </lineage>
</organism>